<evidence type="ECO:0000256" key="9">
    <source>
        <dbReference type="ARBA" id="ARBA00023170"/>
    </source>
</evidence>
<dbReference type="FunFam" id="1.20.1070.10:FF:000055">
    <property type="entry name" value="Taste receptor type 2"/>
    <property type="match status" value="1"/>
</dbReference>
<evidence type="ECO:0000256" key="6">
    <source>
        <dbReference type="ARBA" id="ARBA00022989"/>
    </source>
</evidence>
<feature type="transmembrane region" description="Helical" evidence="13">
    <location>
        <begin position="159"/>
        <end position="186"/>
    </location>
</feature>
<feature type="transmembrane region" description="Helical" evidence="13">
    <location>
        <begin position="241"/>
        <end position="264"/>
    </location>
</feature>
<keyword evidence="9 12" id="KW-0675">Receptor</keyword>
<name>A0AAV6ZKE0_ENGPU</name>
<evidence type="ECO:0000256" key="13">
    <source>
        <dbReference type="SAM" id="Phobius"/>
    </source>
</evidence>
<dbReference type="InterPro" id="IPR007960">
    <property type="entry name" value="TAS2R"/>
</dbReference>
<keyword evidence="6 13" id="KW-1133">Transmembrane helix</keyword>
<feature type="domain" description="G-protein coupled receptors family 1 profile" evidence="14">
    <location>
        <begin position="1"/>
        <end position="232"/>
    </location>
</feature>
<reference evidence="15" key="1">
    <citation type="thesis" date="2020" institute="ProQuest LLC" country="789 East Eisenhower Parkway, Ann Arbor, MI, USA">
        <title>Comparative Genomics and Chromosome Evolution.</title>
        <authorList>
            <person name="Mudd A.B."/>
        </authorList>
    </citation>
    <scope>NUCLEOTIDE SEQUENCE</scope>
    <source>
        <strain evidence="15">237g6f4</strain>
        <tissue evidence="15">Blood</tissue>
    </source>
</reference>
<dbReference type="Proteomes" id="UP000824782">
    <property type="component" value="Unassembled WGS sequence"/>
</dbReference>
<dbReference type="PANTHER" id="PTHR11394">
    <property type="entry name" value="TASTE RECEPTOR TYPE 2"/>
    <property type="match status" value="1"/>
</dbReference>
<evidence type="ECO:0000313" key="16">
    <source>
        <dbReference type="Proteomes" id="UP000824782"/>
    </source>
</evidence>
<dbReference type="PANTHER" id="PTHR11394:SF144">
    <property type="entry name" value="TASTE RECEPTOR TYPE 2"/>
    <property type="match status" value="1"/>
</dbReference>
<accession>A0AAV6ZKE0</accession>
<protein>
    <recommendedName>
        <fullName evidence="12">Taste receptor type 2</fullName>
    </recommendedName>
</protein>
<dbReference type="AlphaFoldDB" id="A0AAV6ZKE0"/>
<evidence type="ECO:0000259" key="14">
    <source>
        <dbReference type="PROSITE" id="PS50262"/>
    </source>
</evidence>
<dbReference type="Gene3D" id="1.20.1070.10">
    <property type="entry name" value="Rhodopsin 7-helix transmembrane proteins"/>
    <property type="match status" value="1"/>
</dbReference>
<evidence type="ECO:0000256" key="2">
    <source>
        <dbReference type="ARBA" id="ARBA00007376"/>
    </source>
</evidence>
<feature type="non-terminal residue" evidence="15">
    <location>
        <position position="1"/>
    </location>
</feature>
<proteinExistence type="inferred from homology"/>
<organism evidence="15 16">
    <name type="scientific">Engystomops pustulosus</name>
    <name type="common">Tungara frog</name>
    <name type="synonym">Physalaemus pustulosus</name>
    <dbReference type="NCBI Taxonomy" id="76066"/>
    <lineage>
        <taxon>Eukaryota</taxon>
        <taxon>Metazoa</taxon>
        <taxon>Chordata</taxon>
        <taxon>Craniata</taxon>
        <taxon>Vertebrata</taxon>
        <taxon>Euteleostomi</taxon>
        <taxon>Amphibia</taxon>
        <taxon>Batrachia</taxon>
        <taxon>Anura</taxon>
        <taxon>Neobatrachia</taxon>
        <taxon>Hyloidea</taxon>
        <taxon>Leptodactylidae</taxon>
        <taxon>Leiuperinae</taxon>
        <taxon>Engystomops</taxon>
    </lineage>
</organism>
<comment type="similarity">
    <text evidence="2 11">Belongs to the G-protein coupled receptor T2R family.</text>
</comment>
<keyword evidence="5 12" id="KW-0812">Transmembrane</keyword>
<evidence type="ECO:0000256" key="1">
    <source>
        <dbReference type="ARBA" id="ARBA00004141"/>
    </source>
</evidence>
<evidence type="ECO:0000256" key="5">
    <source>
        <dbReference type="ARBA" id="ARBA00022692"/>
    </source>
</evidence>
<gene>
    <name evidence="15" type="ORF">GDO81_027308</name>
</gene>
<keyword evidence="4 12" id="KW-0716">Sensory transduction</keyword>
<keyword evidence="16" id="KW-1185">Reference proteome</keyword>
<evidence type="ECO:0000313" key="15">
    <source>
        <dbReference type="EMBL" id="KAG8547847.1"/>
    </source>
</evidence>
<dbReference type="EMBL" id="WNYA01000589">
    <property type="protein sequence ID" value="KAG8547847.1"/>
    <property type="molecule type" value="Genomic_DNA"/>
</dbReference>
<feature type="transmembrane region" description="Helical" evidence="13">
    <location>
        <begin position="213"/>
        <end position="235"/>
    </location>
</feature>
<comment type="caution">
    <text evidence="15">The sequence shown here is derived from an EMBL/GenBank/DDBJ whole genome shotgun (WGS) entry which is preliminary data.</text>
</comment>
<evidence type="ECO:0000256" key="11">
    <source>
        <dbReference type="RuleBase" id="RU004423"/>
    </source>
</evidence>
<evidence type="ECO:0000256" key="3">
    <source>
        <dbReference type="ARBA" id="ARBA00022480"/>
    </source>
</evidence>
<feature type="transmembrane region" description="Helical" evidence="13">
    <location>
        <begin position="106"/>
        <end position="127"/>
    </location>
</feature>
<keyword evidence="3 12" id="KW-0919">Taste</keyword>
<dbReference type="SUPFAM" id="SSF81321">
    <property type="entry name" value="Family A G protein-coupled receptor-like"/>
    <property type="match status" value="1"/>
</dbReference>
<keyword evidence="8 12" id="KW-0472">Membrane</keyword>
<dbReference type="InterPro" id="IPR017452">
    <property type="entry name" value="GPCR_Rhodpsn_7TM"/>
</dbReference>
<evidence type="ECO:0000256" key="12">
    <source>
        <dbReference type="RuleBase" id="RU004424"/>
    </source>
</evidence>
<dbReference type="PROSITE" id="PS50262">
    <property type="entry name" value="G_PROTEIN_RECEP_F1_2"/>
    <property type="match status" value="1"/>
</dbReference>
<evidence type="ECO:0000256" key="7">
    <source>
        <dbReference type="ARBA" id="ARBA00023040"/>
    </source>
</evidence>
<keyword evidence="10 12" id="KW-0807">Transducer</keyword>
<keyword evidence="7 12" id="KW-0297">G-protein coupled receptor</keyword>
<dbReference type="GO" id="GO:0016020">
    <property type="term" value="C:membrane"/>
    <property type="evidence" value="ECO:0007669"/>
    <property type="project" value="UniProtKB-SubCell"/>
</dbReference>
<feature type="transmembrane region" description="Helical" evidence="13">
    <location>
        <begin position="57"/>
        <end position="85"/>
    </location>
</feature>
<sequence length="292" mass="33280">NSFILIVHLIDWLQTREHNPCNLILNGIGISNMLLQGSVVFQEITFFLYRDYYFKDWVIYMIIAMQTTYSFSSLWCSTCLCFYYFVKIVNLRGTLFYKLKAKLSTLVPWLLGFSVVLSWCAGMPAYWDLYLHISFTMLNVTGNLTTLVSAKYSSRCNCMFHVFIVVASAAFIIIFFTAGAIITSLVKHMMRMRQNNEGFGNSKINSHLSAARTVTLLLIFYLIFYGSFTLIYNPVGFPDDVTMTLCLIIVSFFPTINSVILISGNRKLMNILKKFFGIESSGGNIEVTVTTN</sequence>
<evidence type="ECO:0000256" key="4">
    <source>
        <dbReference type="ARBA" id="ARBA00022606"/>
    </source>
</evidence>
<evidence type="ECO:0000256" key="8">
    <source>
        <dbReference type="ARBA" id="ARBA00023136"/>
    </source>
</evidence>
<comment type="subcellular location">
    <subcellularLocation>
        <location evidence="1 12">Membrane</location>
        <topology evidence="1 12">Multi-pass membrane protein</topology>
    </subcellularLocation>
</comment>
<dbReference type="GO" id="GO:0004930">
    <property type="term" value="F:G protein-coupled receptor activity"/>
    <property type="evidence" value="ECO:0007669"/>
    <property type="project" value="UniProtKB-KW"/>
</dbReference>
<dbReference type="GO" id="GO:0033038">
    <property type="term" value="F:bitter taste receptor activity"/>
    <property type="evidence" value="ECO:0007669"/>
    <property type="project" value="InterPro"/>
</dbReference>
<evidence type="ECO:0000256" key="10">
    <source>
        <dbReference type="ARBA" id="ARBA00023224"/>
    </source>
</evidence>
<dbReference type="Pfam" id="PF05296">
    <property type="entry name" value="TAS2R"/>
    <property type="match status" value="1"/>
</dbReference>